<reference evidence="1 2" key="1">
    <citation type="submission" date="2020-02" db="EMBL/GenBank/DDBJ databases">
        <title>Draft genome sequence of Haematococcus lacustris strain NIES-144.</title>
        <authorList>
            <person name="Morimoto D."/>
            <person name="Nakagawa S."/>
            <person name="Yoshida T."/>
            <person name="Sawayama S."/>
        </authorList>
    </citation>
    <scope>NUCLEOTIDE SEQUENCE [LARGE SCALE GENOMIC DNA]</scope>
    <source>
        <strain evidence="1 2">NIES-144</strain>
    </source>
</reference>
<dbReference type="AlphaFoldDB" id="A0A699ZC54"/>
<proteinExistence type="predicted"/>
<comment type="caution">
    <text evidence="1">The sequence shown here is derived from an EMBL/GenBank/DDBJ whole genome shotgun (WGS) entry which is preliminary data.</text>
</comment>
<organism evidence="1 2">
    <name type="scientific">Haematococcus lacustris</name>
    <name type="common">Green alga</name>
    <name type="synonym">Haematococcus pluvialis</name>
    <dbReference type="NCBI Taxonomy" id="44745"/>
    <lineage>
        <taxon>Eukaryota</taxon>
        <taxon>Viridiplantae</taxon>
        <taxon>Chlorophyta</taxon>
        <taxon>core chlorophytes</taxon>
        <taxon>Chlorophyceae</taxon>
        <taxon>CS clade</taxon>
        <taxon>Chlamydomonadales</taxon>
        <taxon>Haematococcaceae</taxon>
        <taxon>Haematococcus</taxon>
    </lineage>
</organism>
<evidence type="ECO:0000313" key="2">
    <source>
        <dbReference type="Proteomes" id="UP000485058"/>
    </source>
</evidence>
<protein>
    <submittedName>
        <fullName evidence="1">Uncharacterized protein</fullName>
    </submittedName>
</protein>
<accession>A0A699ZC54</accession>
<evidence type="ECO:0000313" key="1">
    <source>
        <dbReference type="EMBL" id="GFH20277.1"/>
    </source>
</evidence>
<keyword evidence="2" id="KW-1185">Reference proteome</keyword>
<name>A0A699ZC54_HAELA</name>
<dbReference type="Proteomes" id="UP000485058">
    <property type="component" value="Unassembled WGS sequence"/>
</dbReference>
<dbReference type="EMBL" id="BLLF01001607">
    <property type="protein sequence ID" value="GFH20277.1"/>
    <property type="molecule type" value="Genomic_DNA"/>
</dbReference>
<sequence length="110" mass="11866">MGPGLQPEVDIALYNENVITQGQHSALQHSFHIVDKSSRSGTLKGRMSQRVLHKLAVGCEPTCANARVRVFYNLALHLNSKGEHGLDAGCFGACSMRLWSPGQACAIAHP</sequence>
<gene>
    <name evidence="1" type="ORF">HaLaN_17370</name>
</gene>